<proteinExistence type="predicted"/>
<reference evidence="1 2" key="1">
    <citation type="submission" date="2020-03" db="EMBL/GenBank/DDBJ databases">
        <title>Tamlana sp. nov, isolated from XXX.</title>
        <authorList>
            <person name="Cao W.R."/>
        </authorList>
    </citation>
    <scope>NUCLEOTIDE SEQUENCE [LARGE SCALE GENOMIC DNA]</scope>
    <source>
        <strain evidence="1 2">HST1-43</strain>
    </source>
</reference>
<accession>A0ABX1DHB9</accession>
<name>A0ABX1DHB9_9FLAO</name>
<gene>
    <name evidence="1" type="ORF">HC176_13035</name>
</gene>
<dbReference type="EMBL" id="JAAVJS010000020">
    <property type="protein sequence ID" value="NJX16413.1"/>
    <property type="molecule type" value="Genomic_DNA"/>
</dbReference>
<protein>
    <recommendedName>
        <fullName evidence="3">HNH nuclease domain-containing protein</fullName>
    </recommendedName>
</protein>
<dbReference type="Proteomes" id="UP000760545">
    <property type="component" value="Unassembled WGS sequence"/>
</dbReference>
<sequence length="1116" mass="129899">MDEIVKRLTPNKETMNLLFAKSGNECAFEGCKERLFIKERFVAEVCHIKAAMPGGQRFDKKQTNEDRRKPKNLILLCRNHHKETDDVDEYPVKRLLEIKRKHEERFSGKPQKLTEENYQSIVQVLKGQIQDKLLEIERLLTRVHYLKPVGKFFEKDDNKFLPSLSLFQDRLFYQTAEDFKLTKTFYEFFKSNKSNIGLLTAFPTNGKTTFALNLSEELSKNEKFESYYLEMSPDLPTKEIHIELSILNRFKTFVVLDDIHKNLPLATEIYSNSEEWENLSFLFLSRVISKEIQEDENGFNLYKVIGLKELLKNQNITAKFQGIVNAFTQKHSITKPVGDLDTVLKNCNRNLLKLHLMLRLWKEEPNCSLADINEREFNKRLFRHYLSGLSSIALEGLTEISSVYSLGIEFHVLFDNAFRDRIEEAGLIFNSKLENNLFRFGHSQFADLILCSIIENKSSLDADRFYKNKDSFKLKELFQYLHKFQSADEFSLRYPKNLLDIYASLAQQKQKQPIISLLEDEFIQRSTFMFLENEPVESGIIKEFYKHLRFNSKHHFELFAQKHLQVSSSFKSKMLESNDGFEVFTYLLISCYKLGLSKQAGRISNAFTDSIKEMALKSKVNSISLSVRLLKNYYEPLSQRILSSLTAEEWAYKLYECPIFIASNALTEIKRLNSKLAYDIFMLMDTEQLVNEMNSIQFFRIEKMLSEFKEINDTKTKEIFIAYNNNRFLSALKKCPASQIGKGLTSLNKIDPEKVQAVFEQLKNEHLLEKLKKESVKNAFRIIAELYNVSKDKTIDLLQNYLEIPESRDVRDVVDFFNIVHTLENLEYQNRAEYLQSFGIKQLTMLLNQATPHNYASGLNAIKLYDSELAKRLFHETSIDIEQNSMTFTALGPILLKLRKIDHPHTQQLLKKADRKKLIRKATTNNLNFAQVVKTLEELKNVDRDQTTEILSLLCKEKSFMSKVYRLTMDVLINSVISIQRIHDPSAKEVFESYIQKHGNSVTQQKISFLKFCHALNKLNKVHPKLANQLLDKFYNNLKGQLKGLKFHELTTGLSDLGNVSKEKARDLLAECADDYLLEKAQMTKQPLLNNALGELGKIDTERHRRLKKTMNMAKA</sequence>
<keyword evidence="2" id="KW-1185">Reference proteome</keyword>
<organism evidence="1 2">
    <name type="scientific">Tamlana crocina</name>
    <dbReference type="NCBI Taxonomy" id="393006"/>
    <lineage>
        <taxon>Bacteria</taxon>
        <taxon>Pseudomonadati</taxon>
        <taxon>Bacteroidota</taxon>
        <taxon>Flavobacteriia</taxon>
        <taxon>Flavobacteriales</taxon>
        <taxon>Flavobacteriaceae</taxon>
        <taxon>Tamlana</taxon>
    </lineage>
</organism>
<evidence type="ECO:0000313" key="2">
    <source>
        <dbReference type="Proteomes" id="UP000760545"/>
    </source>
</evidence>
<evidence type="ECO:0000313" key="1">
    <source>
        <dbReference type="EMBL" id="NJX16413.1"/>
    </source>
</evidence>
<dbReference type="RefSeq" id="WP_167918980.1">
    <property type="nucleotide sequence ID" value="NZ_JAAVJS010000020.1"/>
</dbReference>
<evidence type="ECO:0008006" key="3">
    <source>
        <dbReference type="Google" id="ProtNLM"/>
    </source>
</evidence>
<comment type="caution">
    <text evidence="1">The sequence shown here is derived from an EMBL/GenBank/DDBJ whole genome shotgun (WGS) entry which is preliminary data.</text>
</comment>